<reference evidence="1" key="1">
    <citation type="submission" date="2014-09" db="EMBL/GenBank/DDBJ databases">
        <authorList>
            <person name="Magalhaes I.L.F."/>
            <person name="Oliveira U."/>
            <person name="Santos F.R."/>
            <person name="Vidigal T.H.D.A."/>
            <person name="Brescovit A.D."/>
            <person name="Santos A.J."/>
        </authorList>
    </citation>
    <scope>NUCLEOTIDE SEQUENCE</scope>
    <source>
        <tissue evidence="1">Shoot tissue taken approximately 20 cm above the soil surface</tissue>
    </source>
</reference>
<proteinExistence type="predicted"/>
<name>A0A0A9FLI2_ARUDO</name>
<reference evidence="1" key="2">
    <citation type="journal article" date="2015" name="Data Brief">
        <title>Shoot transcriptome of the giant reed, Arundo donax.</title>
        <authorList>
            <person name="Barrero R.A."/>
            <person name="Guerrero F.D."/>
            <person name="Moolhuijzen P."/>
            <person name="Goolsby J.A."/>
            <person name="Tidwell J."/>
            <person name="Bellgard S.E."/>
            <person name="Bellgard M.I."/>
        </authorList>
    </citation>
    <scope>NUCLEOTIDE SEQUENCE</scope>
    <source>
        <tissue evidence="1">Shoot tissue taken approximately 20 cm above the soil surface</tissue>
    </source>
</reference>
<protein>
    <submittedName>
        <fullName evidence="1">Uncharacterized protein</fullName>
    </submittedName>
</protein>
<evidence type="ECO:0000313" key="1">
    <source>
        <dbReference type="EMBL" id="JAE13197.1"/>
    </source>
</evidence>
<organism evidence="1">
    <name type="scientific">Arundo donax</name>
    <name type="common">Giant reed</name>
    <name type="synonym">Donax arundinaceus</name>
    <dbReference type="NCBI Taxonomy" id="35708"/>
    <lineage>
        <taxon>Eukaryota</taxon>
        <taxon>Viridiplantae</taxon>
        <taxon>Streptophyta</taxon>
        <taxon>Embryophyta</taxon>
        <taxon>Tracheophyta</taxon>
        <taxon>Spermatophyta</taxon>
        <taxon>Magnoliopsida</taxon>
        <taxon>Liliopsida</taxon>
        <taxon>Poales</taxon>
        <taxon>Poaceae</taxon>
        <taxon>PACMAD clade</taxon>
        <taxon>Arundinoideae</taxon>
        <taxon>Arundineae</taxon>
        <taxon>Arundo</taxon>
    </lineage>
</organism>
<dbReference type="AlphaFoldDB" id="A0A0A9FLI2"/>
<accession>A0A0A9FLI2</accession>
<sequence length="52" mass="5988">MFSLLNILQSTFLDRGTRSLPFRKAMVLAKSVLSSRLILSLSSPWRRYVFPS</sequence>
<dbReference type="EMBL" id="GBRH01184699">
    <property type="protein sequence ID" value="JAE13197.1"/>
    <property type="molecule type" value="Transcribed_RNA"/>
</dbReference>